<dbReference type="EMBL" id="JAOPMD010000003">
    <property type="protein sequence ID" value="MDH7898754.1"/>
    <property type="molecule type" value="Genomic_DNA"/>
</dbReference>
<evidence type="ECO:0000313" key="6">
    <source>
        <dbReference type="Proteomes" id="UP001157379"/>
    </source>
</evidence>
<feature type="transmembrane region" description="Helical" evidence="4">
    <location>
        <begin position="300"/>
        <end position="319"/>
    </location>
</feature>
<comment type="caution">
    <text evidence="5">The sequence shown here is derived from an EMBL/GenBank/DDBJ whole genome shotgun (WGS) entry which is preliminary data.</text>
</comment>
<dbReference type="RefSeq" id="WP_231858541.1">
    <property type="nucleotide sequence ID" value="NZ_JAOPLX010000002.1"/>
</dbReference>
<evidence type="ECO:0000256" key="4">
    <source>
        <dbReference type="SAM" id="Phobius"/>
    </source>
</evidence>
<dbReference type="Gene3D" id="2.40.260.10">
    <property type="entry name" value="Sortase"/>
    <property type="match status" value="1"/>
</dbReference>
<dbReference type="NCBIfam" id="TIGR01076">
    <property type="entry name" value="sortase_fam"/>
    <property type="match status" value="1"/>
</dbReference>
<feature type="region of interest" description="Disordered" evidence="3">
    <location>
        <begin position="111"/>
        <end position="142"/>
    </location>
</feature>
<evidence type="ECO:0000256" key="1">
    <source>
        <dbReference type="ARBA" id="ARBA00022801"/>
    </source>
</evidence>
<dbReference type="Proteomes" id="UP001157379">
    <property type="component" value="Unassembled WGS sequence"/>
</dbReference>
<reference evidence="5" key="2">
    <citation type="submission" date="2023-04" db="EMBL/GenBank/DDBJ databases">
        <authorList>
            <person name="Orihara K."/>
        </authorList>
    </citation>
    <scope>NUCLEOTIDE SEQUENCE</scope>
    <source>
        <strain evidence="5">YIT 13057</strain>
    </source>
</reference>
<keyword evidence="1" id="KW-0378">Hydrolase</keyword>
<keyword evidence="4" id="KW-0812">Transmembrane</keyword>
<proteinExistence type="predicted"/>
<name>A0AAJ1ULK0_9BIFI</name>
<gene>
    <name evidence="5" type="ORF">OB936_00710</name>
</gene>
<dbReference type="InterPro" id="IPR023365">
    <property type="entry name" value="Sortase_dom-sf"/>
</dbReference>
<feature type="transmembrane region" description="Helical" evidence="4">
    <location>
        <begin position="36"/>
        <end position="59"/>
    </location>
</feature>
<keyword evidence="4" id="KW-1133">Transmembrane helix</keyword>
<feature type="compositionally biased region" description="Low complexity" evidence="3">
    <location>
        <begin position="116"/>
        <end position="136"/>
    </location>
</feature>
<dbReference type="NCBIfam" id="NF033745">
    <property type="entry name" value="class_C_sortase"/>
    <property type="match status" value="1"/>
</dbReference>
<accession>A0AAJ1ULK0</accession>
<organism evidence="5 6">
    <name type="scientific">Bifidobacterium catenulatum subsp. kashiwanohense</name>
    <dbReference type="NCBI Taxonomy" id="630129"/>
    <lineage>
        <taxon>Bacteria</taxon>
        <taxon>Bacillati</taxon>
        <taxon>Actinomycetota</taxon>
        <taxon>Actinomycetes</taxon>
        <taxon>Bifidobacteriales</taxon>
        <taxon>Bifidobacteriaceae</taxon>
        <taxon>Bifidobacterium</taxon>
    </lineage>
</organism>
<dbReference type="InterPro" id="IPR005754">
    <property type="entry name" value="Sortase"/>
</dbReference>
<dbReference type="CDD" id="cd05827">
    <property type="entry name" value="Sortase_C"/>
    <property type="match status" value="1"/>
</dbReference>
<evidence type="ECO:0000313" key="5">
    <source>
        <dbReference type="EMBL" id="MDH7898754.1"/>
    </source>
</evidence>
<feature type="active site" description="Acyl-thioester intermediate" evidence="2">
    <location>
        <position position="264"/>
    </location>
</feature>
<evidence type="ECO:0000256" key="2">
    <source>
        <dbReference type="PIRSR" id="PIRSR605754-1"/>
    </source>
</evidence>
<protein>
    <submittedName>
        <fullName evidence="5">Class C sortase</fullName>
    </submittedName>
</protein>
<dbReference type="AlphaFoldDB" id="A0AAJ1ULK0"/>
<sequence>MDMRQQQERGRKPSFEEAVDIADEVRQWRRDLRKVIAMRVVAVLLIILAIGIGGFPTFLQYQSAQELQNTSDRSAQAVAGWPYPQADEAFAAAKAYNRRLAASGQPILGEAQDPFSQVQGGSQSSESGAAESNSASAKDKEYQSLLDSDSGVMGTIRIPKISVRLPIYHGTSQSALASGSGHLYGSSLPVGGRSTHAVITGHRGLVEAMMFTRLDEMRVGDYFYIEVMGRTLGYKVDRISVIEPNDTSKLKIVPDEDRVTLMTCTPYGVNTHRLLVSAVRAPIPGVVPDERNAAKDARTIAIAVSASVLVSGMLLAWLCRRPWHIRRHVAWWPKRG</sequence>
<keyword evidence="4" id="KW-0472">Membrane</keyword>
<evidence type="ECO:0000256" key="3">
    <source>
        <dbReference type="SAM" id="MobiDB-lite"/>
    </source>
</evidence>
<dbReference type="InterPro" id="IPR042002">
    <property type="entry name" value="Sortase_C"/>
</dbReference>
<dbReference type="SUPFAM" id="SSF63817">
    <property type="entry name" value="Sortase"/>
    <property type="match status" value="1"/>
</dbReference>
<dbReference type="Pfam" id="PF04203">
    <property type="entry name" value="Sortase"/>
    <property type="match status" value="1"/>
</dbReference>
<reference evidence="5" key="1">
    <citation type="journal article" date="2023" name="Gut Microbes">
        <title>Characterization of Bifidobacterium kashiwanohense that utilizes both milk- and plant-derived oligosaccharides.</title>
        <authorList>
            <person name="Orihara K."/>
            <person name="Yahagi K."/>
            <person name="Saito Y."/>
            <person name="Watanabe Y."/>
            <person name="Sasai T."/>
            <person name="Hara T."/>
            <person name="Tsukuda N."/>
            <person name="Oki K."/>
            <person name="Fujimoto J."/>
            <person name="Matsuki T."/>
        </authorList>
    </citation>
    <scope>NUCLEOTIDE SEQUENCE</scope>
    <source>
        <strain evidence="5">YIT 13057</strain>
    </source>
</reference>
<dbReference type="GO" id="GO:0016787">
    <property type="term" value="F:hydrolase activity"/>
    <property type="evidence" value="ECO:0007669"/>
    <property type="project" value="UniProtKB-KW"/>
</dbReference>
<feature type="active site" description="Proton donor/acceptor" evidence="2">
    <location>
        <position position="202"/>
    </location>
</feature>